<feature type="chain" id="PRO_5043820244" description="Extracellular membrane protein CFEM domain-containing protein" evidence="1">
    <location>
        <begin position="20"/>
        <end position="240"/>
    </location>
</feature>
<evidence type="ECO:0008006" key="4">
    <source>
        <dbReference type="Google" id="ProtNLM"/>
    </source>
</evidence>
<dbReference type="Proteomes" id="UP001342314">
    <property type="component" value="Unassembled WGS sequence"/>
</dbReference>
<keyword evidence="3" id="KW-1185">Reference proteome</keyword>
<organism evidence="2 3">
    <name type="scientific">Rhodotorula paludigena</name>
    <dbReference type="NCBI Taxonomy" id="86838"/>
    <lineage>
        <taxon>Eukaryota</taxon>
        <taxon>Fungi</taxon>
        <taxon>Dikarya</taxon>
        <taxon>Basidiomycota</taxon>
        <taxon>Pucciniomycotina</taxon>
        <taxon>Microbotryomycetes</taxon>
        <taxon>Sporidiobolales</taxon>
        <taxon>Sporidiobolaceae</taxon>
        <taxon>Rhodotorula</taxon>
    </lineage>
</organism>
<keyword evidence="1" id="KW-0732">Signal</keyword>
<dbReference type="AlphaFoldDB" id="A0AAV5GZE0"/>
<dbReference type="EMBL" id="BQKY01000015">
    <property type="protein sequence ID" value="GJN93863.1"/>
    <property type="molecule type" value="Genomic_DNA"/>
</dbReference>
<evidence type="ECO:0000313" key="2">
    <source>
        <dbReference type="EMBL" id="GJN93863.1"/>
    </source>
</evidence>
<gene>
    <name evidence="2" type="ORF">Rhopal_006922-T1</name>
</gene>
<protein>
    <recommendedName>
        <fullName evidence="4">Extracellular membrane protein CFEM domain-containing protein</fullName>
    </recommendedName>
</protein>
<accession>A0AAV5GZE0</accession>
<comment type="caution">
    <text evidence="2">The sequence shown here is derived from an EMBL/GenBank/DDBJ whole genome shotgun (WGS) entry which is preliminary data.</text>
</comment>
<evidence type="ECO:0000256" key="1">
    <source>
        <dbReference type="SAM" id="SignalP"/>
    </source>
</evidence>
<name>A0AAV5GZE0_9BASI</name>
<reference evidence="2 3" key="1">
    <citation type="submission" date="2021-12" db="EMBL/GenBank/DDBJ databases">
        <title>High titer production of polyol ester of fatty acids by Rhodotorula paludigena BS15 towards product separation-free biomass refinery.</title>
        <authorList>
            <person name="Mano J."/>
            <person name="Ono H."/>
            <person name="Tanaka T."/>
            <person name="Naito K."/>
            <person name="Sushida H."/>
            <person name="Ike M."/>
            <person name="Tokuyasu K."/>
            <person name="Kitaoka M."/>
        </authorList>
    </citation>
    <scope>NUCLEOTIDE SEQUENCE [LARGE SCALE GENOMIC DNA]</scope>
    <source>
        <strain evidence="2 3">BS15</strain>
    </source>
</reference>
<proteinExistence type="predicted"/>
<evidence type="ECO:0000313" key="3">
    <source>
        <dbReference type="Proteomes" id="UP001342314"/>
    </source>
</evidence>
<feature type="signal peptide" evidence="1">
    <location>
        <begin position="1"/>
        <end position="19"/>
    </location>
</feature>
<sequence length="240" mass="23692">MHSSLLFTITLAALGLVEARAGHDALLAHNIRSLVKRASSPAQSSYLSDIYNMVTPRCEKTCNVGLQDLTACSTLANQATIAACACSSVTLGDLRSCASCISTTATSTHNQTTVVSAYNSFVDLCTAEGLASVTGTVEVGASTRAVSRTSTNAAQSAAATSAASSETVSSRATYNPSPSPVTTASVPALIASGEVASSARASASDAAVAAAQSGGNGAARLAGQAFAALSAVAVGAVLLA</sequence>